<dbReference type="Proteomes" id="UP000276985">
    <property type="component" value="Unassembled WGS sequence"/>
</dbReference>
<evidence type="ECO:0000313" key="1">
    <source>
        <dbReference type="EMBL" id="RTS43743.1"/>
    </source>
</evidence>
<name>A0ABD7K149_PSEAI</name>
<evidence type="ECO:0000313" key="2">
    <source>
        <dbReference type="Proteomes" id="UP000276985"/>
    </source>
</evidence>
<dbReference type="InterPro" id="IPR044673">
    <property type="entry name" value="DCL-like"/>
</dbReference>
<dbReference type="PANTHER" id="PTHR33415:SF12">
    <property type="entry name" value="PROTEIN EMBRYO DEFECTIVE 514"/>
    <property type="match status" value="1"/>
</dbReference>
<dbReference type="Gene3D" id="3.10.450.40">
    <property type="match status" value="1"/>
</dbReference>
<dbReference type="Pfam" id="PF11523">
    <property type="entry name" value="DUF3223"/>
    <property type="match status" value="1"/>
</dbReference>
<reference evidence="1 2" key="1">
    <citation type="submission" date="2018-12" db="EMBL/GenBank/DDBJ databases">
        <title>Pseudomonas aeruginosa Diversity Panel.</title>
        <authorList>
            <person name="Snesrud E."/>
            <person name="Mcgann P."/>
        </authorList>
    </citation>
    <scope>NUCLEOTIDE SEQUENCE [LARGE SCALE GENOMIC DNA]</scope>
    <source>
        <strain evidence="1 2">MRSN6241</strain>
    </source>
</reference>
<proteinExistence type="predicted"/>
<gene>
    <name evidence="1" type="ORF">DY940_20520</name>
</gene>
<dbReference type="EMBL" id="RXTL01000025">
    <property type="protein sequence ID" value="RTS43743.1"/>
    <property type="molecule type" value="Genomic_DNA"/>
</dbReference>
<sequence length="218" mass="24458">MYWLGPFQYSSKQELLDKLKIFVRNAPIGRISHKIAIQKLHLLIALHPDAERKIGLGVDHFTIKRNALGAGQGIWIVRTDDSEASFSYRRCLTGVRQSPYGKVCEALRFSVRSQLIAFRETLKIPARCAISGKEIVHRHDLHIDHKVPFWKLLLAFAEVRQLDLSQLDTVGSGETLALADQEISKAFEAFHLVHAELQPSSRTANALKGGKLSLPDSD</sequence>
<organism evidence="1 2">
    <name type="scientific">Pseudomonas aeruginosa</name>
    <dbReference type="NCBI Taxonomy" id="287"/>
    <lineage>
        <taxon>Bacteria</taxon>
        <taxon>Pseudomonadati</taxon>
        <taxon>Pseudomonadota</taxon>
        <taxon>Gammaproteobacteria</taxon>
        <taxon>Pseudomonadales</taxon>
        <taxon>Pseudomonadaceae</taxon>
        <taxon>Pseudomonas</taxon>
    </lineage>
</organism>
<protein>
    <submittedName>
        <fullName evidence="1">DUF3223 domain-containing protein</fullName>
    </submittedName>
</protein>
<dbReference type="PANTHER" id="PTHR33415">
    <property type="entry name" value="PROTEIN EMBRYO DEFECTIVE 514"/>
    <property type="match status" value="1"/>
</dbReference>
<accession>A0ABD7K149</accession>
<dbReference type="AlphaFoldDB" id="A0ABD7K149"/>
<dbReference type="RefSeq" id="WP_033999789.1">
    <property type="nucleotide sequence ID" value="NZ_LFXS01000019.1"/>
</dbReference>
<comment type="caution">
    <text evidence="1">The sequence shown here is derived from an EMBL/GenBank/DDBJ whole genome shotgun (WGS) entry which is preliminary data.</text>
</comment>